<organism evidence="2 3">
    <name type="scientific">Qipengyuania gaetbuli</name>
    <dbReference type="NCBI Taxonomy" id="266952"/>
    <lineage>
        <taxon>Bacteria</taxon>
        <taxon>Pseudomonadati</taxon>
        <taxon>Pseudomonadota</taxon>
        <taxon>Alphaproteobacteria</taxon>
        <taxon>Sphingomonadales</taxon>
        <taxon>Erythrobacteraceae</taxon>
        <taxon>Qipengyuania</taxon>
    </lineage>
</organism>
<protein>
    <submittedName>
        <fullName evidence="2">Uncharacterized protein</fullName>
    </submittedName>
</protein>
<reference evidence="2 3" key="1">
    <citation type="submission" date="2019-12" db="EMBL/GenBank/DDBJ databases">
        <title>Genomic-based taxomic classification of the family Erythrobacteraceae.</title>
        <authorList>
            <person name="Xu L."/>
        </authorList>
    </citation>
    <scope>NUCLEOTIDE SEQUENCE [LARGE SCALE GENOMIC DNA]</scope>
    <source>
        <strain evidence="2 3">DSM 16225</strain>
    </source>
</reference>
<feature type="compositionally biased region" description="Basic and acidic residues" evidence="1">
    <location>
        <begin position="1"/>
        <end position="13"/>
    </location>
</feature>
<evidence type="ECO:0000256" key="1">
    <source>
        <dbReference type="SAM" id="MobiDB-lite"/>
    </source>
</evidence>
<gene>
    <name evidence="2" type="ORF">GRI42_12530</name>
</gene>
<accession>A0A844Y288</accession>
<dbReference type="Proteomes" id="UP000444185">
    <property type="component" value="Unassembled WGS sequence"/>
</dbReference>
<sequence length="67" mass="7551">MSERLKGSGEKPRAGKKKARLEIQPGLESLGRGCLKGRPTYAYRTHFVQVRKAHGLLHEAQHMEPNN</sequence>
<keyword evidence="3" id="KW-1185">Reference proteome</keyword>
<dbReference type="AlphaFoldDB" id="A0A844Y288"/>
<evidence type="ECO:0000313" key="3">
    <source>
        <dbReference type="Proteomes" id="UP000444185"/>
    </source>
</evidence>
<dbReference type="RefSeq" id="WP_160608800.1">
    <property type="nucleotide sequence ID" value="NZ_WTYF01000004.1"/>
</dbReference>
<comment type="caution">
    <text evidence="2">The sequence shown here is derived from an EMBL/GenBank/DDBJ whole genome shotgun (WGS) entry which is preliminary data.</text>
</comment>
<proteinExistence type="predicted"/>
<feature type="region of interest" description="Disordered" evidence="1">
    <location>
        <begin position="1"/>
        <end position="23"/>
    </location>
</feature>
<dbReference type="EMBL" id="WTYF01000004">
    <property type="protein sequence ID" value="MXO52131.1"/>
    <property type="molecule type" value="Genomic_DNA"/>
</dbReference>
<evidence type="ECO:0000313" key="2">
    <source>
        <dbReference type="EMBL" id="MXO52131.1"/>
    </source>
</evidence>
<name>A0A844Y288_9SPHN</name>